<name>A0A150G419_GONPE</name>
<keyword evidence="2" id="KW-0472">Membrane</keyword>
<dbReference type="AlphaFoldDB" id="A0A150G419"/>
<keyword evidence="4" id="KW-1185">Reference proteome</keyword>
<evidence type="ECO:0000256" key="2">
    <source>
        <dbReference type="SAM" id="Phobius"/>
    </source>
</evidence>
<feature type="compositionally biased region" description="Low complexity" evidence="1">
    <location>
        <begin position="110"/>
        <end position="150"/>
    </location>
</feature>
<feature type="transmembrane region" description="Helical" evidence="2">
    <location>
        <begin position="75"/>
        <end position="98"/>
    </location>
</feature>
<comment type="caution">
    <text evidence="3">The sequence shown here is derived from an EMBL/GenBank/DDBJ whole genome shotgun (WGS) entry which is preliminary data.</text>
</comment>
<evidence type="ECO:0000313" key="4">
    <source>
        <dbReference type="Proteomes" id="UP000075714"/>
    </source>
</evidence>
<protein>
    <submittedName>
        <fullName evidence="3">Uncharacterized protein</fullName>
    </submittedName>
</protein>
<proteinExistence type="predicted"/>
<dbReference type="EMBL" id="LSYV01000066">
    <property type="protein sequence ID" value="KXZ44574.1"/>
    <property type="molecule type" value="Genomic_DNA"/>
</dbReference>
<dbReference type="OrthoDB" id="8954335at2759"/>
<accession>A0A150G419</accession>
<keyword evidence="2" id="KW-1133">Transmembrane helix</keyword>
<organism evidence="3 4">
    <name type="scientific">Gonium pectorale</name>
    <name type="common">Green alga</name>
    <dbReference type="NCBI Taxonomy" id="33097"/>
    <lineage>
        <taxon>Eukaryota</taxon>
        <taxon>Viridiplantae</taxon>
        <taxon>Chlorophyta</taxon>
        <taxon>core chlorophytes</taxon>
        <taxon>Chlorophyceae</taxon>
        <taxon>CS clade</taxon>
        <taxon>Chlamydomonadales</taxon>
        <taxon>Volvocaceae</taxon>
        <taxon>Gonium</taxon>
    </lineage>
</organism>
<evidence type="ECO:0000313" key="3">
    <source>
        <dbReference type="EMBL" id="KXZ44574.1"/>
    </source>
</evidence>
<keyword evidence="2" id="KW-0812">Transmembrane</keyword>
<dbReference type="STRING" id="33097.A0A150G419"/>
<dbReference type="Proteomes" id="UP000075714">
    <property type="component" value="Unassembled WGS sequence"/>
</dbReference>
<evidence type="ECO:0000256" key="1">
    <source>
        <dbReference type="SAM" id="MobiDB-lite"/>
    </source>
</evidence>
<gene>
    <name evidence="3" type="ORF">GPECTOR_65g192</name>
</gene>
<feature type="region of interest" description="Disordered" evidence="1">
    <location>
        <begin position="105"/>
        <end position="150"/>
    </location>
</feature>
<sequence>MGHGVPYHHYLSAQVTKDQRLLAGRSEATLYHDPLGAATTSLSADVQTSAAGGGPGGDVLLVLRSDTRLKCVSGWWLGLVAMALPLGRLAWGLAADAVRRARARRRMRKLQQQQQQQQQQQAAQQAAAAAKQGQGQGQPKVAAAAAASKK</sequence>
<reference evidence="4" key="1">
    <citation type="journal article" date="2016" name="Nat. Commun.">
        <title>The Gonium pectorale genome demonstrates co-option of cell cycle regulation during the evolution of multicellularity.</title>
        <authorList>
            <person name="Hanschen E.R."/>
            <person name="Marriage T.N."/>
            <person name="Ferris P.J."/>
            <person name="Hamaji T."/>
            <person name="Toyoda A."/>
            <person name="Fujiyama A."/>
            <person name="Neme R."/>
            <person name="Noguchi H."/>
            <person name="Minakuchi Y."/>
            <person name="Suzuki M."/>
            <person name="Kawai-Toyooka H."/>
            <person name="Smith D.R."/>
            <person name="Sparks H."/>
            <person name="Anderson J."/>
            <person name="Bakaric R."/>
            <person name="Luria V."/>
            <person name="Karger A."/>
            <person name="Kirschner M.W."/>
            <person name="Durand P.M."/>
            <person name="Michod R.E."/>
            <person name="Nozaki H."/>
            <person name="Olson B.J."/>
        </authorList>
    </citation>
    <scope>NUCLEOTIDE SEQUENCE [LARGE SCALE GENOMIC DNA]</scope>
    <source>
        <strain evidence="4">NIES-2863</strain>
    </source>
</reference>